<evidence type="ECO:0000256" key="7">
    <source>
        <dbReference type="SAM" id="Phobius"/>
    </source>
</evidence>
<comment type="caution">
    <text evidence="8">The sequence shown here is derived from an EMBL/GenBank/DDBJ whole genome shotgun (WGS) entry which is preliminary data.</text>
</comment>
<dbReference type="Proteomes" id="UP000295509">
    <property type="component" value="Unassembled WGS sequence"/>
</dbReference>
<dbReference type="Pfam" id="PF07681">
    <property type="entry name" value="DoxX"/>
    <property type="match status" value="1"/>
</dbReference>
<accession>A0A4R8LHL0</accession>
<feature type="transmembrane region" description="Helical" evidence="7">
    <location>
        <begin position="136"/>
        <end position="158"/>
    </location>
</feature>
<evidence type="ECO:0000313" key="9">
    <source>
        <dbReference type="Proteomes" id="UP000295509"/>
    </source>
</evidence>
<evidence type="ECO:0000256" key="2">
    <source>
        <dbReference type="ARBA" id="ARBA00006679"/>
    </source>
</evidence>
<keyword evidence="4 7" id="KW-0812">Transmembrane</keyword>
<dbReference type="EMBL" id="SORE01000020">
    <property type="protein sequence ID" value="TDY42712.1"/>
    <property type="molecule type" value="Genomic_DNA"/>
</dbReference>
<dbReference type="GO" id="GO:0005886">
    <property type="term" value="C:plasma membrane"/>
    <property type="evidence" value="ECO:0007669"/>
    <property type="project" value="UniProtKB-SubCell"/>
</dbReference>
<name>A0A4R8LHL0_9BURK</name>
<keyword evidence="6 7" id="KW-0472">Membrane</keyword>
<feature type="transmembrane region" description="Helical" evidence="7">
    <location>
        <begin position="107"/>
        <end position="124"/>
    </location>
</feature>
<gene>
    <name evidence="8" type="ORF">BX592_12075</name>
</gene>
<protein>
    <submittedName>
        <fullName evidence="8">Putative oxidoreductase</fullName>
    </submittedName>
</protein>
<evidence type="ECO:0000256" key="6">
    <source>
        <dbReference type="ARBA" id="ARBA00023136"/>
    </source>
</evidence>
<reference evidence="8 9" key="1">
    <citation type="submission" date="2019-03" db="EMBL/GenBank/DDBJ databases">
        <title>Genomic Encyclopedia of Type Strains, Phase III (KMG-III): the genomes of soil and plant-associated and newly described type strains.</title>
        <authorList>
            <person name="Whitman W."/>
        </authorList>
    </citation>
    <scope>NUCLEOTIDE SEQUENCE [LARGE SCALE GENOMIC DNA]</scope>
    <source>
        <strain evidence="8 9">LMG 29544</strain>
    </source>
</reference>
<sequence length="169" mass="18331">MKISSPLSATRDVEPPNVMHKAISLYRSALRALEFATPVLDLGIRIAIGLVFFQSGLTKLASWSSTLALFQSEYSVPLLPPVLAAYLGTAAELGLPIFLVLGLGSRFAAFGLFIFNIIAVISYPGLGEVGLRDHQYWGLFLLVTLLHGPGKLSLDYLIGRWLGHTSSRC</sequence>
<dbReference type="OrthoDB" id="121744at2"/>
<feature type="transmembrane region" description="Helical" evidence="7">
    <location>
        <begin position="78"/>
        <end position="100"/>
    </location>
</feature>
<evidence type="ECO:0000256" key="3">
    <source>
        <dbReference type="ARBA" id="ARBA00022475"/>
    </source>
</evidence>
<comment type="similarity">
    <text evidence="2">Belongs to the DoxX family.</text>
</comment>
<evidence type="ECO:0000256" key="4">
    <source>
        <dbReference type="ARBA" id="ARBA00022692"/>
    </source>
</evidence>
<evidence type="ECO:0000256" key="1">
    <source>
        <dbReference type="ARBA" id="ARBA00004651"/>
    </source>
</evidence>
<dbReference type="PANTHER" id="PTHR33452:SF1">
    <property type="entry name" value="INNER MEMBRANE PROTEIN YPHA-RELATED"/>
    <property type="match status" value="1"/>
</dbReference>
<proteinExistence type="inferred from homology"/>
<dbReference type="AlphaFoldDB" id="A0A4R8LHL0"/>
<keyword evidence="5 7" id="KW-1133">Transmembrane helix</keyword>
<dbReference type="InterPro" id="IPR032808">
    <property type="entry name" value="DoxX"/>
</dbReference>
<evidence type="ECO:0000256" key="5">
    <source>
        <dbReference type="ARBA" id="ARBA00022989"/>
    </source>
</evidence>
<keyword evidence="9" id="KW-1185">Reference proteome</keyword>
<dbReference type="PANTHER" id="PTHR33452">
    <property type="entry name" value="OXIDOREDUCTASE CATD-RELATED"/>
    <property type="match status" value="1"/>
</dbReference>
<keyword evidence="3" id="KW-1003">Cell membrane</keyword>
<comment type="subcellular location">
    <subcellularLocation>
        <location evidence="1">Cell membrane</location>
        <topology evidence="1">Multi-pass membrane protein</topology>
    </subcellularLocation>
</comment>
<feature type="transmembrane region" description="Helical" evidence="7">
    <location>
        <begin position="35"/>
        <end position="58"/>
    </location>
</feature>
<dbReference type="InterPro" id="IPR051907">
    <property type="entry name" value="DoxX-like_oxidoreductase"/>
</dbReference>
<evidence type="ECO:0000313" key="8">
    <source>
        <dbReference type="EMBL" id="TDY42712.1"/>
    </source>
</evidence>
<organism evidence="8 9">
    <name type="scientific">Paraburkholderia rhizosphaerae</name>
    <dbReference type="NCBI Taxonomy" id="480658"/>
    <lineage>
        <taxon>Bacteria</taxon>
        <taxon>Pseudomonadati</taxon>
        <taxon>Pseudomonadota</taxon>
        <taxon>Betaproteobacteria</taxon>
        <taxon>Burkholderiales</taxon>
        <taxon>Burkholderiaceae</taxon>
        <taxon>Paraburkholderia</taxon>
    </lineage>
</organism>